<accession>A0A6N7XU83</accession>
<dbReference type="Pfam" id="PF02620">
    <property type="entry name" value="YceD"/>
    <property type="match status" value="1"/>
</dbReference>
<dbReference type="PANTHER" id="PTHR34374:SF1">
    <property type="entry name" value="LARGE RIBOSOMAL RNA SUBUNIT ACCUMULATION PROTEIN YCED HOMOLOG 1, CHLOROPLASTIC"/>
    <property type="match status" value="1"/>
</dbReference>
<comment type="caution">
    <text evidence="1">The sequence shown here is derived from an EMBL/GenBank/DDBJ whole genome shotgun (WGS) entry which is preliminary data.</text>
</comment>
<dbReference type="AlphaFoldDB" id="A0A6N7XU83"/>
<keyword evidence="2" id="KW-1185">Reference proteome</keyword>
<reference evidence="1 2" key="1">
    <citation type="submission" date="2019-09" db="EMBL/GenBank/DDBJ databases">
        <title>In-depth cultivation of the pig gut microbiome towards novel bacterial diversity and tailored functional studies.</title>
        <authorList>
            <person name="Wylensek D."/>
            <person name="Hitch T.C.A."/>
            <person name="Clavel T."/>
        </authorList>
    </citation>
    <scope>NUCLEOTIDE SEQUENCE [LARGE SCALE GENOMIC DNA]</scope>
    <source>
        <strain evidence="1 2">WCA3-693-APC-4?</strain>
    </source>
</reference>
<dbReference type="EMBL" id="VUNQ01000001">
    <property type="protein sequence ID" value="MSU00055.1"/>
    <property type="molecule type" value="Genomic_DNA"/>
</dbReference>
<dbReference type="RefSeq" id="WP_154438223.1">
    <property type="nucleotide sequence ID" value="NZ_JAHLPJ010000001.1"/>
</dbReference>
<gene>
    <name evidence="1" type="ORF">FYJ83_01065</name>
</gene>
<protein>
    <submittedName>
        <fullName evidence="1">DUF177 domain-containing protein</fullName>
    </submittedName>
</protein>
<evidence type="ECO:0000313" key="2">
    <source>
        <dbReference type="Proteomes" id="UP000469523"/>
    </source>
</evidence>
<evidence type="ECO:0000313" key="1">
    <source>
        <dbReference type="EMBL" id="MSU00055.1"/>
    </source>
</evidence>
<dbReference type="InterPro" id="IPR003772">
    <property type="entry name" value="YceD"/>
</dbReference>
<sequence length="172" mass="19491">MIIDLSSFLDGTNDFLHFDGQLELKSFKLGARNIEIVGPVKYEGEVFKVDGEKTIDIKVDYSYSENCHRCLKPATNQIKTRVSGKLAKGKEISDDEYDGYDEVFSYENDSIEIDEYILNQVVVSLPMKSLCDSDCKGLCSICGADLNNTKCNCIQENIDPRFEKLKNFFPKN</sequence>
<dbReference type="Proteomes" id="UP000469523">
    <property type="component" value="Unassembled WGS sequence"/>
</dbReference>
<organism evidence="1 2">
    <name type="scientific">Tissierella pigra</name>
    <dbReference type="NCBI Taxonomy" id="2607614"/>
    <lineage>
        <taxon>Bacteria</taxon>
        <taxon>Bacillati</taxon>
        <taxon>Bacillota</taxon>
        <taxon>Tissierellia</taxon>
        <taxon>Tissierellales</taxon>
        <taxon>Tissierellaceae</taxon>
        <taxon>Tissierella</taxon>
    </lineage>
</organism>
<dbReference type="PANTHER" id="PTHR34374">
    <property type="entry name" value="LARGE RIBOSOMAL RNA SUBUNIT ACCUMULATION PROTEIN YCED HOMOLOG 1, CHLOROPLASTIC"/>
    <property type="match status" value="1"/>
</dbReference>
<name>A0A6N7XU83_9FIRM</name>
<proteinExistence type="predicted"/>